<dbReference type="AlphaFoldDB" id="A0A510JVL4"/>
<reference evidence="1 2" key="1">
    <citation type="submission" date="2019-07" db="EMBL/GenBank/DDBJ databases">
        <title>Complete Genome Sequence of Leptotrichia shahii Strain JCM 16776.</title>
        <authorList>
            <person name="Watanabe S."/>
            <person name="Cui L."/>
        </authorList>
    </citation>
    <scope>NUCLEOTIDE SEQUENCE [LARGE SCALE GENOMIC DNA]</scope>
    <source>
        <strain evidence="1 2">JCM16776</strain>
    </source>
</reference>
<dbReference type="RefSeq" id="WP_018450421.1">
    <property type="nucleotide sequence ID" value="NZ_AP019827.1"/>
</dbReference>
<dbReference type="Proteomes" id="UP000322617">
    <property type="component" value="Chromosome"/>
</dbReference>
<dbReference type="EMBL" id="AP019827">
    <property type="protein sequence ID" value="BBM41553.1"/>
    <property type="molecule type" value="Genomic_DNA"/>
</dbReference>
<protein>
    <submittedName>
        <fullName evidence="1">Uncharacterized protein</fullName>
    </submittedName>
</protein>
<keyword evidence="2" id="KW-1185">Reference proteome</keyword>
<gene>
    <name evidence="1" type="ORF">JCM16776_1785</name>
</gene>
<proteinExistence type="predicted"/>
<accession>A0A510JVL4</accession>
<evidence type="ECO:0000313" key="2">
    <source>
        <dbReference type="Proteomes" id="UP000322617"/>
    </source>
</evidence>
<name>A0A510JVL4_9FUSO</name>
<dbReference type="KEGG" id="lsz:JCM16776_1785"/>
<dbReference type="OrthoDB" id="82142at2"/>
<dbReference type="STRING" id="1122172.GCA_000373045_00797"/>
<sequence>MKKIIMALLLLIGVIGFSEEEFSYKGYDLPFTSDGKLHEEILLKREITADDTSIEIKKLKNGKYQFWDYASDTGDENEPPRITDAIKEKNVLCDEYICVGYDTKLKDPVILNRKTKRIISIVREENYDKVDDPETLRRFPEDNPEMYKLYRDYYKLYK</sequence>
<organism evidence="1 2">
    <name type="scientific">Leptotrichia shahii</name>
    <dbReference type="NCBI Taxonomy" id="157691"/>
    <lineage>
        <taxon>Bacteria</taxon>
        <taxon>Fusobacteriati</taxon>
        <taxon>Fusobacteriota</taxon>
        <taxon>Fusobacteriia</taxon>
        <taxon>Fusobacteriales</taxon>
        <taxon>Leptotrichiaceae</taxon>
        <taxon>Leptotrichia</taxon>
    </lineage>
</organism>
<evidence type="ECO:0000313" key="1">
    <source>
        <dbReference type="EMBL" id="BBM41553.1"/>
    </source>
</evidence>